<dbReference type="PANTHER" id="PTHR33988:SF3">
    <property type="entry name" value="ENDORIBONUCLEASE TOXIN CHPB-RELATED"/>
    <property type="match status" value="1"/>
</dbReference>
<dbReference type="Gene3D" id="2.30.30.110">
    <property type="match status" value="1"/>
</dbReference>
<dbReference type="SUPFAM" id="SSF50118">
    <property type="entry name" value="Cell growth inhibitor/plasmid maintenance toxic component"/>
    <property type="match status" value="1"/>
</dbReference>
<dbReference type="PANTHER" id="PTHR33988">
    <property type="entry name" value="ENDORIBONUCLEASE MAZF-RELATED"/>
    <property type="match status" value="1"/>
</dbReference>
<evidence type="ECO:0000313" key="1">
    <source>
        <dbReference type="EMBL" id="OBW94686.1"/>
    </source>
</evidence>
<dbReference type="Pfam" id="PF02452">
    <property type="entry name" value="PemK_toxin"/>
    <property type="match status" value="1"/>
</dbReference>
<evidence type="ECO:0000313" key="2">
    <source>
        <dbReference type="Proteomes" id="UP000092649"/>
    </source>
</evidence>
<dbReference type="GO" id="GO:0006402">
    <property type="term" value="P:mRNA catabolic process"/>
    <property type="evidence" value="ECO:0007669"/>
    <property type="project" value="TreeGrafter"/>
</dbReference>
<dbReference type="InterPro" id="IPR003477">
    <property type="entry name" value="PemK-like"/>
</dbReference>
<proteinExistence type="predicted"/>
<dbReference type="EMBL" id="JTJL01000020">
    <property type="protein sequence ID" value="OBW94686.1"/>
    <property type="molecule type" value="Genomic_DNA"/>
</dbReference>
<dbReference type="GO" id="GO:0004521">
    <property type="term" value="F:RNA endonuclease activity"/>
    <property type="evidence" value="ECO:0007669"/>
    <property type="project" value="TreeGrafter"/>
</dbReference>
<keyword evidence="2" id="KW-1185">Reference proteome</keyword>
<gene>
    <name evidence="1" type="ORF">QS62_05595</name>
</gene>
<dbReference type="Proteomes" id="UP000092649">
    <property type="component" value="Unassembled WGS sequence"/>
</dbReference>
<comment type="caution">
    <text evidence="1">The sequence shown here is derived from an EMBL/GenBank/DDBJ whole genome shotgun (WGS) entry which is preliminary data.</text>
</comment>
<dbReference type="InterPro" id="IPR011067">
    <property type="entry name" value="Plasmid_toxin/cell-grow_inhib"/>
</dbReference>
<dbReference type="RefSeq" id="WP_066107168.1">
    <property type="nucleotide sequence ID" value="NZ_JTJL01000020.1"/>
</dbReference>
<name>A0A1A7NYW1_9PAST</name>
<protein>
    <submittedName>
        <fullName evidence="1">Growth inhibitor PemK</fullName>
    </submittedName>
</protein>
<dbReference type="GO" id="GO:0016075">
    <property type="term" value="P:rRNA catabolic process"/>
    <property type="evidence" value="ECO:0007669"/>
    <property type="project" value="TreeGrafter"/>
</dbReference>
<reference evidence="1 2" key="1">
    <citation type="submission" date="2014-11" db="EMBL/GenBank/DDBJ databases">
        <title>Pan-genome of Gallibacterium spp.</title>
        <authorList>
            <person name="Kudirkiene E."/>
            <person name="Bojesen A.M."/>
        </authorList>
    </citation>
    <scope>NUCLEOTIDE SEQUENCE [LARGE SCALE GENOMIC DNA]</scope>
    <source>
        <strain evidence="1 2">F150</strain>
    </source>
</reference>
<dbReference type="AlphaFoldDB" id="A0A1A7NYW1"/>
<accession>A0A1A7NYW1</accession>
<organism evidence="1 2">
    <name type="scientific">Gallibacterium salpingitidis</name>
    <dbReference type="NCBI Taxonomy" id="505341"/>
    <lineage>
        <taxon>Bacteria</taxon>
        <taxon>Pseudomonadati</taxon>
        <taxon>Pseudomonadota</taxon>
        <taxon>Gammaproteobacteria</taxon>
        <taxon>Pasteurellales</taxon>
        <taxon>Pasteurellaceae</taxon>
        <taxon>Gallibacterium</taxon>
    </lineage>
</organism>
<sequence length="115" mass="12567">MKINFDRGDIVLIDFDPSLGGEIKGSRPALVISSKDFHKLGFALICPITQGASFTARSNGFAVPLSGTGCTTNGIVVAYQARIVDYRQRNIKRIEKAPDYITNEVQDIIDAIVHD</sequence>
<dbReference type="GO" id="GO:0003677">
    <property type="term" value="F:DNA binding"/>
    <property type="evidence" value="ECO:0007669"/>
    <property type="project" value="InterPro"/>
</dbReference>